<evidence type="ECO:0000313" key="6">
    <source>
        <dbReference type="Proteomes" id="UP000265515"/>
    </source>
</evidence>
<evidence type="ECO:0000256" key="1">
    <source>
        <dbReference type="ARBA" id="ARBA00023268"/>
    </source>
</evidence>
<dbReference type="Gramene" id="GBG90638">
    <property type="protein sequence ID" value="GBG90638"/>
    <property type="gene ID" value="CBR_g50984"/>
</dbReference>
<dbReference type="Proteomes" id="UP000265515">
    <property type="component" value="Unassembled WGS sequence"/>
</dbReference>
<keyword evidence="1" id="KW-0511">Multifunctional enzyme</keyword>
<proteinExistence type="predicted"/>
<dbReference type="FunFam" id="3.30.70.270:FF:000020">
    <property type="entry name" value="Transposon Tf2-6 polyprotein-like Protein"/>
    <property type="match status" value="1"/>
</dbReference>
<gene>
    <name evidence="5" type="ORF">CBR_g50984</name>
</gene>
<sequence length="517" mass="58057">MIQGPDCEANPSPSPDDGRGFEELEYEEEMPSKNEWKQLVELFEHETPEEFRMVLGTTRTFYLSLEDNTTTPTETHVNSSTFLGEPILQISDLADNLEPPCTLYEGTLSLQARYQQMKQFLDVYASPPRSLLMTGATIALIKREAEAPVDDVLDLMQEMVDLTGLTVEEATIDSETDVKIKETEMISPAESQMIATVSSVRTSSSVFCSVHDRRNRSTDEINVPLEIIDRPNVAVLNLWIPCPMGICKAPTTFQRAMNITFQNFVRKTRLAQNIINYCVIVYTDDILVYSSSYKGHVQHIEWVLHALRDAGFKAALEKKPVFLTTISFLGHVVTDQGFKPEPQKMAAVRDAPVPTTIMQVRAFSGLASYYRRFIKGFVAIARPLTNVLKKDRPLIWTPECDQAFSRLKVALISTPVLIRLDLETPFVLITDRQPEAISAILAQVGPNGLEHVVEYASKTVPACKCNYASPTGQCYAALWGISHFRAFLYGRKFTLVTDHEPLLALKKSEDYLGMIGR</sequence>
<dbReference type="Pfam" id="PF17919">
    <property type="entry name" value="RT_RNaseH_2"/>
    <property type="match status" value="1"/>
</dbReference>
<keyword evidence="6" id="KW-1185">Reference proteome</keyword>
<dbReference type="Gene3D" id="3.30.70.270">
    <property type="match status" value="2"/>
</dbReference>
<accession>A0A388M7S4</accession>
<evidence type="ECO:0000259" key="4">
    <source>
        <dbReference type="Pfam" id="PF17919"/>
    </source>
</evidence>
<dbReference type="PANTHER" id="PTHR37984">
    <property type="entry name" value="PROTEIN CBG26694"/>
    <property type="match status" value="1"/>
</dbReference>
<dbReference type="InterPro" id="IPR043128">
    <property type="entry name" value="Rev_trsase/Diguanyl_cyclase"/>
</dbReference>
<dbReference type="InterPro" id="IPR000477">
    <property type="entry name" value="RT_dom"/>
</dbReference>
<feature type="domain" description="Reverse transcriptase" evidence="3">
    <location>
        <begin position="235"/>
        <end position="332"/>
    </location>
</feature>
<protein>
    <recommendedName>
        <fullName evidence="7">Reverse transcriptase domain-containing protein</fullName>
    </recommendedName>
</protein>
<evidence type="ECO:0008006" key="7">
    <source>
        <dbReference type="Google" id="ProtNLM"/>
    </source>
</evidence>
<evidence type="ECO:0000259" key="3">
    <source>
        <dbReference type="Pfam" id="PF00078"/>
    </source>
</evidence>
<evidence type="ECO:0000313" key="5">
    <source>
        <dbReference type="EMBL" id="GBG90638.1"/>
    </source>
</evidence>
<feature type="region of interest" description="Disordered" evidence="2">
    <location>
        <begin position="1"/>
        <end position="20"/>
    </location>
</feature>
<evidence type="ECO:0000256" key="2">
    <source>
        <dbReference type="SAM" id="MobiDB-lite"/>
    </source>
</evidence>
<dbReference type="OrthoDB" id="8947436at2759"/>
<dbReference type="InterPro" id="IPR043502">
    <property type="entry name" value="DNA/RNA_pol_sf"/>
</dbReference>
<dbReference type="Pfam" id="PF00078">
    <property type="entry name" value="RVT_1"/>
    <property type="match status" value="1"/>
</dbReference>
<dbReference type="AlphaFoldDB" id="A0A388M7S4"/>
<dbReference type="InterPro" id="IPR050951">
    <property type="entry name" value="Retrovirus_Pol_polyprotein"/>
</dbReference>
<dbReference type="SUPFAM" id="SSF56672">
    <property type="entry name" value="DNA/RNA polymerases"/>
    <property type="match status" value="1"/>
</dbReference>
<reference evidence="5 6" key="1">
    <citation type="journal article" date="2018" name="Cell">
        <title>The Chara Genome: Secondary Complexity and Implications for Plant Terrestrialization.</title>
        <authorList>
            <person name="Nishiyama T."/>
            <person name="Sakayama H."/>
            <person name="Vries J.D."/>
            <person name="Buschmann H."/>
            <person name="Saint-Marcoux D."/>
            <person name="Ullrich K.K."/>
            <person name="Haas F.B."/>
            <person name="Vanderstraeten L."/>
            <person name="Becker D."/>
            <person name="Lang D."/>
            <person name="Vosolsobe S."/>
            <person name="Rombauts S."/>
            <person name="Wilhelmsson P.K.I."/>
            <person name="Janitza P."/>
            <person name="Kern R."/>
            <person name="Heyl A."/>
            <person name="Rumpler F."/>
            <person name="Villalobos L.I.A.C."/>
            <person name="Clay J.M."/>
            <person name="Skokan R."/>
            <person name="Toyoda A."/>
            <person name="Suzuki Y."/>
            <person name="Kagoshima H."/>
            <person name="Schijlen E."/>
            <person name="Tajeshwar N."/>
            <person name="Catarino B."/>
            <person name="Hetherington A.J."/>
            <person name="Saltykova A."/>
            <person name="Bonnot C."/>
            <person name="Breuninger H."/>
            <person name="Symeonidi A."/>
            <person name="Radhakrishnan G.V."/>
            <person name="Van Nieuwerburgh F."/>
            <person name="Deforce D."/>
            <person name="Chang C."/>
            <person name="Karol K.G."/>
            <person name="Hedrich R."/>
            <person name="Ulvskov P."/>
            <person name="Glockner G."/>
            <person name="Delwiche C.F."/>
            <person name="Petrasek J."/>
            <person name="Van de Peer Y."/>
            <person name="Friml J."/>
            <person name="Beilby M."/>
            <person name="Dolan L."/>
            <person name="Kohara Y."/>
            <person name="Sugano S."/>
            <person name="Fujiyama A."/>
            <person name="Delaux P.-M."/>
            <person name="Quint M."/>
            <person name="TheiBen G."/>
            <person name="Hagemann M."/>
            <person name="Harholt J."/>
            <person name="Dunand C."/>
            <person name="Zachgo S."/>
            <person name="Langdale J."/>
            <person name="Maumus F."/>
            <person name="Straeten D.V.D."/>
            <person name="Gould S.B."/>
            <person name="Rensing S.A."/>
        </authorList>
    </citation>
    <scope>NUCLEOTIDE SEQUENCE [LARGE SCALE GENOMIC DNA]</scope>
    <source>
        <strain evidence="5 6">S276</strain>
    </source>
</reference>
<dbReference type="EMBL" id="BFEA01000828">
    <property type="protein sequence ID" value="GBG90638.1"/>
    <property type="molecule type" value="Genomic_DNA"/>
</dbReference>
<dbReference type="InterPro" id="IPR041577">
    <property type="entry name" value="RT_RNaseH_2"/>
</dbReference>
<comment type="caution">
    <text evidence="5">The sequence shown here is derived from an EMBL/GenBank/DDBJ whole genome shotgun (WGS) entry which is preliminary data.</text>
</comment>
<dbReference type="PANTHER" id="PTHR37984:SF5">
    <property type="entry name" value="PROTEIN NYNRIN-LIKE"/>
    <property type="match status" value="1"/>
</dbReference>
<name>A0A388M7S4_CHABU</name>
<dbReference type="GO" id="GO:0003824">
    <property type="term" value="F:catalytic activity"/>
    <property type="evidence" value="ECO:0007669"/>
    <property type="project" value="UniProtKB-KW"/>
</dbReference>
<feature type="domain" description="Reverse transcriptase/retrotransposon-derived protein RNase H-like" evidence="4">
    <location>
        <begin position="396"/>
        <end position="495"/>
    </location>
</feature>
<organism evidence="5 6">
    <name type="scientific">Chara braunii</name>
    <name type="common">Braun's stonewort</name>
    <dbReference type="NCBI Taxonomy" id="69332"/>
    <lineage>
        <taxon>Eukaryota</taxon>
        <taxon>Viridiplantae</taxon>
        <taxon>Streptophyta</taxon>
        <taxon>Charophyceae</taxon>
        <taxon>Charales</taxon>
        <taxon>Characeae</taxon>
        <taxon>Chara</taxon>
    </lineage>
</organism>